<keyword evidence="1" id="KW-1133">Transmembrane helix</keyword>
<dbReference type="Proteomes" id="UP001156398">
    <property type="component" value="Unassembled WGS sequence"/>
</dbReference>
<feature type="transmembrane region" description="Helical" evidence="1">
    <location>
        <begin position="29"/>
        <end position="52"/>
    </location>
</feature>
<keyword evidence="1" id="KW-0812">Transmembrane</keyword>
<evidence type="ECO:0000313" key="3">
    <source>
        <dbReference type="Proteomes" id="UP001156398"/>
    </source>
</evidence>
<keyword evidence="3" id="KW-1185">Reference proteome</keyword>
<evidence type="ECO:0008006" key="4">
    <source>
        <dbReference type="Google" id="ProtNLM"/>
    </source>
</evidence>
<gene>
    <name evidence="2" type="ORF">POF43_001225</name>
</gene>
<proteinExistence type="predicted"/>
<sequence>MRDVAGDPAALERLRVQRSRLADRMRPPWWYMSGFAVVWSLIFACPFSARFLPQGVRIWPVLVAALAVICLLQWGLARATGIAVATRSLRDRSGRPAAIATIGLSIAALAAEAFLIDRSLLVAAIAVAALAVVAELIGLRTRLRAIRRTLRTGGGTA</sequence>
<name>A0ABT6VSA7_9ACTN</name>
<comment type="caution">
    <text evidence="2">The sequence shown here is derived from an EMBL/GenBank/DDBJ whole genome shotgun (WGS) entry which is preliminary data.</text>
</comment>
<reference evidence="2 3" key="1">
    <citation type="submission" date="2023-05" db="EMBL/GenBank/DDBJ databases">
        <title>Streptantibioticus silvisoli sp. nov., acidotolerant actinomycetes 1 from pine litter.</title>
        <authorList>
            <person name="Swiecimska M."/>
            <person name="Golinska P."/>
            <person name="Sangal V."/>
            <person name="Wachnowicz B."/>
            <person name="Goodfellow M."/>
        </authorList>
    </citation>
    <scope>NUCLEOTIDE SEQUENCE [LARGE SCALE GENOMIC DNA]</scope>
    <source>
        <strain evidence="2 3">SL54</strain>
    </source>
</reference>
<evidence type="ECO:0000256" key="1">
    <source>
        <dbReference type="SAM" id="Phobius"/>
    </source>
</evidence>
<keyword evidence="1" id="KW-0472">Membrane</keyword>
<organism evidence="2 3">
    <name type="scientific">Streptantibioticus silvisoli</name>
    <dbReference type="NCBI Taxonomy" id="2705255"/>
    <lineage>
        <taxon>Bacteria</taxon>
        <taxon>Bacillati</taxon>
        <taxon>Actinomycetota</taxon>
        <taxon>Actinomycetes</taxon>
        <taxon>Kitasatosporales</taxon>
        <taxon>Streptomycetaceae</taxon>
        <taxon>Streptantibioticus</taxon>
    </lineage>
</organism>
<accession>A0ABT6VSA7</accession>
<protein>
    <recommendedName>
        <fullName evidence="4">Transmembrane protein</fullName>
    </recommendedName>
</protein>
<feature type="transmembrane region" description="Helical" evidence="1">
    <location>
        <begin position="121"/>
        <end position="139"/>
    </location>
</feature>
<evidence type="ECO:0000313" key="2">
    <source>
        <dbReference type="EMBL" id="MDI5961358.1"/>
    </source>
</evidence>
<dbReference type="EMBL" id="JAAGKO020000001">
    <property type="protein sequence ID" value="MDI5961358.1"/>
    <property type="molecule type" value="Genomic_DNA"/>
</dbReference>
<dbReference type="RefSeq" id="WP_271321873.1">
    <property type="nucleotide sequence ID" value="NZ_JAAGKO020000001.1"/>
</dbReference>
<feature type="transmembrane region" description="Helical" evidence="1">
    <location>
        <begin position="58"/>
        <end position="76"/>
    </location>
</feature>
<feature type="transmembrane region" description="Helical" evidence="1">
    <location>
        <begin position="97"/>
        <end position="115"/>
    </location>
</feature>